<sequence>MSQWVKAFFSHLHFFTHHRVPFKIFSN</sequence>
<reference evidence="1" key="2">
    <citation type="journal article" date="2015" name="Fish Shellfish Immunol.">
        <title>Early steps in the European eel (Anguilla anguilla)-Vibrio vulnificus interaction in the gills: Role of the RtxA13 toxin.</title>
        <authorList>
            <person name="Callol A."/>
            <person name="Pajuelo D."/>
            <person name="Ebbesson L."/>
            <person name="Teles M."/>
            <person name="MacKenzie S."/>
            <person name="Amaro C."/>
        </authorList>
    </citation>
    <scope>NUCLEOTIDE SEQUENCE</scope>
</reference>
<name>A0A0E9SDB2_ANGAN</name>
<proteinExistence type="predicted"/>
<evidence type="ECO:0000313" key="1">
    <source>
        <dbReference type="EMBL" id="JAH39354.1"/>
    </source>
</evidence>
<protein>
    <submittedName>
        <fullName evidence="1">Uncharacterized protein</fullName>
    </submittedName>
</protein>
<reference evidence="1" key="1">
    <citation type="submission" date="2014-11" db="EMBL/GenBank/DDBJ databases">
        <authorList>
            <person name="Amaro Gonzalez C."/>
        </authorList>
    </citation>
    <scope>NUCLEOTIDE SEQUENCE</scope>
</reference>
<dbReference type="EMBL" id="GBXM01069223">
    <property type="protein sequence ID" value="JAH39354.1"/>
    <property type="molecule type" value="Transcribed_RNA"/>
</dbReference>
<accession>A0A0E9SDB2</accession>
<dbReference type="AlphaFoldDB" id="A0A0E9SDB2"/>
<organism evidence="1">
    <name type="scientific">Anguilla anguilla</name>
    <name type="common">European freshwater eel</name>
    <name type="synonym">Muraena anguilla</name>
    <dbReference type="NCBI Taxonomy" id="7936"/>
    <lineage>
        <taxon>Eukaryota</taxon>
        <taxon>Metazoa</taxon>
        <taxon>Chordata</taxon>
        <taxon>Craniata</taxon>
        <taxon>Vertebrata</taxon>
        <taxon>Euteleostomi</taxon>
        <taxon>Actinopterygii</taxon>
        <taxon>Neopterygii</taxon>
        <taxon>Teleostei</taxon>
        <taxon>Anguilliformes</taxon>
        <taxon>Anguillidae</taxon>
        <taxon>Anguilla</taxon>
    </lineage>
</organism>